<dbReference type="EC" id="1.4.3.16" evidence="4 10"/>
<dbReference type="SUPFAM" id="SSF56425">
    <property type="entry name" value="Succinate dehydrogenase/fumarate reductase flavoprotein, catalytic domain"/>
    <property type="match status" value="1"/>
</dbReference>
<comment type="subcellular location">
    <subcellularLocation>
        <location evidence="12">Cytoplasm</location>
    </subcellularLocation>
</comment>
<dbReference type="Pfam" id="PF00890">
    <property type="entry name" value="FAD_binding_2"/>
    <property type="match status" value="1"/>
</dbReference>
<dbReference type="Gene3D" id="3.90.700.10">
    <property type="entry name" value="Succinate dehydrogenase/fumarate reductase flavoprotein, catalytic domain"/>
    <property type="match status" value="1"/>
</dbReference>
<dbReference type="Gene3D" id="3.50.50.60">
    <property type="entry name" value="FAD/NAD(P)-binding domain"/>
    <property type="match status" value="1"/>
</dbReference>
<dbReference type="SUPFAM" id="SSF46977">
    <property type="entry name" value="Succinate dehydrogenase/fumarate reductase flavoprotein C-terminal domain"/>
    <property type="match status" value="1"/>
</dbReference>
<dbReference type="PATRIC" id="fig|1237149.3.peg.4465"/>
<comment type="pathway">
    <text evidence="2 12">Cofactor biosynthesis; NAD(+) biosynthesis; iminoaspartate from L-aspartate (oxidase route): step 1/1.</text>
</comment>
<dbReference type="PIRSF" id="PIRSF000171">
    <property type="entry name" value="SDHA_APRA_LASPO"/>
    <property type="match status" value="1"/>
</dbReference>
<dbReference type="GO" id="GO:0008734">
    <property type="term" value="F:L-aspartate oxidase activity"/>
    <property type="evidence" value="ECO:0007669"/>
    <property type="project" value="UniProtKB-UniRule"/>
</dbReference>
<evidence type="ECO:0000259" key="14">
    <source>
        <dbReference type="Pfam" id="PF02910"/>
    </source>
</evidence>
<evidence type="ECO:0000256" key="1">
    <source>
        <dbReference type="ARBA" id="ARBA00001974"/>
    </source>
</evidence>
<organism evidence="15 16">
    <name type="scientific">Fulvivirga imtechensis AK7</name>
    <dbReference type="NCBI Taxonomy" id="1237149"/>
    <lineage>
        <taxon>Bacteria</taxon>
        <taxon>Pseudomonadati</taxon>
        <taxon>Bacteroidota</taxon>
        <taxon>Cytophagia</taxon>
        <taxon>Cytophagales</taxon>
        <taxon>Fulvivirgaceae</taxon>
        <taxon>Fulvivirga</taxon>
    </lineage>
</organism>
<dbReference type="Proteomes" id="UP000011135">
    <property type="component" value="Unassembled WGS sequence"/>
</dbReference>
<evidence type="ECO:0000256" key="9">
    <source>
        <dbReference type="ARBA" id="ARBA00048305"/>
    </source>
</evidence>
<evidence type="ECO:0000256" key="11">
    <source>
        <dbReference type="PIRSR" id="PIRSR000171-1"/>
    </source>
</evidence>
<evidence type="ECO:0000313" key="16">
    <source>
        <dbReference type="Proteomes" id="UP000011135"/>
    </source>
</evidence>
<dbReference type="GO" id="GO:0034628">
    <property type="term" value="P:'de novo' NAD+ biosynthetic process from L-aspartate"/>
    <property type="evidence" value="ECO:0007669"/>
    <property type="project" value="TreeGrafter"/>
</dbReference>
<dbReference type="PRINTS" id="PR00368">
    <property type="entry name" value="FADPNR"/>
</dbReference>
<dbReference type="InterPro" id="IPR037099">
    <property type="entry name" value="Fum_R/Succ_DH_flav-like_C_sf"/>
</dbReference>
<protein>
    <recommendedName>
        <fullName evidence="4 10">L-aspartate oxidase</fullName>
        <ecNumber evidence="4 10">1.4.3.16</ecNumber>
    </recommendedName>
</protein>
<dbReference type="Gene3D" id="1.20.58.100">
    <property type="entry name" value="Fumarate reductase/succinate dehydrogenase flavoprotein-like, C-terminal domain"/>
    <property type="match status" value="1"/>
</dbReference>
<dbReference type="PANTHER" id="PTHR42716:SF2">
    <property type="entry name" value="L-ASPARTATE OXIDASE, CHLOROPLASTIC"/>
    <property type="match status" value="1"/>
</dbReference>
<comment type="cofactor">
    <cofactor evidence="1 12">
        <name>FAD</name>
        <dbReference type="ChEBI" id="CHEBI:57692"/>
    </cofactor>
</comment>
<sequence>MQKTDFLVIGSGLAGLSFAVKMARHFPDQQITVITKDSVNESNTRYAQGGIAVVTDLLNDDFDKHKKDTLIAGDGLCDEYIVDLVVKEGPFRLQEIIDLGAEFDRSPDGSYHLGMEGAHSARRILHYKDVTGFKIQSTLLDEAHRLSNVHILEHHFAVDLITQHHLGEVVTKKSTDIKCFGAYSLDLKTHKIETYIAKTTILASGGIGQVYQLTTNPAVATGDGIAMAYRAKALLENMQFVQFHPTALYGNPGETAFLISEAVRGFGAILKTRNGKTFMEKYDERGSLASRDIVARAIDSEMKASGDPCVFLDCRHLDIEEFKEHFPNIYQKCLSLDIDVAKDMIPVAPAAHYVCGGVKTDEWGRTNIDNLYCCGEIACTGLHGANRLASNSLLEALIFAHRCYLDVIQKASTLSHMENIPEWQAAGTTQPREWVLINHNRTEVKNIMSDYVSIVRSNERLQRALNRLEIIHQETERLYKTTTLSPQLCELRNLINVAYLIVKQSIEQKENRGTFYNVDIGAER</sequence>
<evidence type="ECO:0000313" key="15">
    <source>
        <dbReference type="EMBL" id="ELR69465.1"/>
    </source>
</evidence>
<evidence type="ECO:0000256" key="10">
    <source>
        <dbReference type="NCBIfam" id="TIGR00551"/>
    </source>
</evidence>
<evidence type="ECO:0000256" key="2">
    <source>
        <dbReference type="ARBA" id="ARBA00004950"/>
    </source>
</evidence>
<dbReference type="InterPro" id="IPR015939">
    <property type="entry name" value="Fum_Rdtase/Succ_DH_flav-like_C"/>
</dbReference>
<keyword evidence="5 12" id="KW-0285">Flavoprotein</keyword>
<dbReference type="NCBIfam" id="TIGR00551">
    <property type="entry name" value="nadB"/>
    <property type="match status" value="1"/>
</dbReference>
<dbReference type="InterPro" id="IPR005288">
    <property type="entry name" value="NadB"/>
</dbReference>
<keyword evidence="7 12" id="KW-0274">FAD</keyword>
<feature type="domain" description="Fumarate reductase/succinate dehydrogenase flavoprotein-like C-terminal" evidence="14">
    <location>
        <begin position="441"/>
        <end position="519"/>
    </location>
</feature>
<dbReference type="InterPro" id="IPR003953">
    <property type="entry name" value="FAD-dep_OxRdtase_2_FAD-bd"/>
</dbReference>
<comment type="caution">
    <text evidence="15">The sequence shown here is derived from an EMBL/GenBank/DDBJ whole genome shotgun (WGS) entry which is preliminary data.</text>
</comment>
<evidence type="ECO:0000256" key="4">
    <source>
        <dbReference type="ARBA" id="ARBA00012173"/>
    </source>
</evidence>
<evidence type="ECO:0000256" key="3">
    <source>
        <dbReference type="ARBA" id="ARBA00008562"/>
    </source>
</evidence>
<comment type="catalytic activity">
    <reaction evidence="9">
        <text>L-aspartate + O2 = iminosuccinate + H2O2</text>
        <dbReference type="Rhea" id="RHEA:25876"/>
        <dbReference type="ChEBI" id="CHEBI:15379"/>
        <dbReference type="ChEBI" id="CHEBI:16240"/>
        <dbReference type="ChEBI" id="CHEBI:29991"/>
        <dbReference type="ChEBI" id="CHEBI:77875"/>
        <dbReference type="EC" id="1.4.3.16"/>
    </reaction>
    <physiologicalReaction direction="left-to-right" evidence="9">
        <dbReference type="Rhea" id="RHEA:25877"/>
    </physiologicalReaction>
</comment>
<comment type="similarity">
    <text evidence="3 12">Belongs to the FAD-dependent oxidoreductase 2 family. NadB subfamily.</text>
</comment>
<dbReference type="Pfam" id="PF02910">
    <property type="entry name" value="Succ_DH_flav_C"/>
    <property type="match status" value="1"/>
</dbReference>
<dbReference type="STRING" id="1237149.C900_04997"/>
<dbReference type="SUPFAM" id="SSF51905">
    <property type="entry name" value="FAD/NAD(P)-binding domain"/>
    <property type="match status" value="1"/>
</dbReference>
<evidence type="ECO:0000256" key="5">
    <source>
        <dbReference type="ARBA" id="ARBA00022630"/>
    </source>
</evidence>
<dbReference type="OrthoDB" id="9806724at2"/>
<dbReference type="PANTHER" id="PTHR42716">
    <property type="entry name" value="L-ASPARTATE OXIDASE"/>
    <property type="match status" value="1"/>
</dbReference>
<dbReference type="AlphaFoldDB" id="L8JKZ0"/>
<feature type="active site" description="Proton acceptor" evidence="11">
    <location>
        <position position="291"/>
    </location>
</feature>
<evidence type="ECO:0000256" key="7">
    <source>
        <dbReference type="ARBA" id="ARBA00022827"/>
    </source>
</evidence>
<dbReference type="EMBL" id="AMZN01000072">
    <property type="protein sequence ID" value="ELR69465.1"/>
    <property type="molecule type" value="Genomic_DNA"/>
</dbReference>
<keyword evidence="8 12" id="KW-0560">Oxidoreductase</keyword>
<comment type="function">
    <text evidence="12">Catalyzes the oxidation of L-aspartate to iminoaspartate.</text>
</comment>
<gene>
    <name evidence="15" type="ORF">C900_04997</name>
</gene>
<accession>L8JKZ0</accession>
<dbReference type="InterPro" id="IPR036188">
    <property type="entry name" value="FAD/NAD-bd_sf"/>
</dbReference>
<name>L8JKZ0_9BACT</name>
<dbReference type="UniPathway" id="UPA00253">
    <property type="reaction ID" value="UER00326"/>
</dbReference>
<keyword evidence="16" id="KW-1185">Reference proteome</keyword>
<proteinExistence type="inferred from homology"/>
<dbReference type="GO" id="GO:0005737">
    <property type="term" value="C:cytoplasm"/>
    <property type="evidence" value="ECO:0007669"/>
    <property type="project" value="UniProtKB-SubCell"/>
</dbReference>
<dbReference type="InterPro" id="IPR027477">
    <property type="entry name" value="Succ_DH/fumarate_Rdtase_cat_sf"/>
</dbReference>
<dbReference type="FunFam" id="3.90.700.10:FF:000002">
    <property type="entry name" value="L-aspartate oxidase"/>
    <property type="match status" value="1"/>
</dbReference>
<feature type="domain" description="FAD-dependent oxidoreductase 2 FAD-binding" evidence="13">
    <location>
        <begin position="5"/>
        <end position="393"/>
    </location>
</feature>
<dbReference type="eggNOG" id="COG0029">
    <property type="taxonomic scope" value="Bacteria"/>
</dbReference>
<keyword evidence="6 12" id="KW-0662">Pyridine nucleotide biosynthesis</keyword>
<reference evidence="15 16" key="1">
    <citation type="submission" date="2012-12" db="EMBL/GenBank/DDBJ databases">
        <title>Genome assembly of Fulvivirga imtechensis AK7.</title>
        <authorList>
            <person name="Nupur N."/>
            <person name="Khatri I."/>
            <person name="Kumar R."/>
            <person name="Subramanian S."/>
            <person name="Pinnaka A."/>
        </authorList>
    </citation>
    <scope>NUCLEOTIDE SEQUENCE [LARGE SCALE GENOMIC DNA]</scope>
    <source>
        <strain evidence="15 16">AK7</strain>
    </source>
</reference>
<evidence type="ECO:0000259" key="13">
    <source>
        <dbReference type="Pfam" id="PF00890"/>
    </source>
</evidence>
<evidence type="ECO:0000256" key="6">
    <source>
        <dbReference type="ARBA" id="ARBA00022642"/>
    </source>
</evidence>
<evidence type="ECO:0000256" key="12">
    <source>
        <dbReference type="RuleBase" id="RU362049"/>
    </source>
</evidence>
<dbReference type="RefSeq" id="WP_009582156.1">
    <property type="nucleotide sequence ID" value="NZ_AMZN01000072.1"/>
</dbReference>
<evidence type="ECO:0000256" key="8">
    <source>
        <dbReference type="ARBA" id="ARBA00023002"/>
    </source>
</evidence>